<dbReference type="SMART" id="SM00178">
    <property type="entry name" value="SAR"/>
    <property type="match status" value="1"/>
</dbReference>
<dbReference type="STRING" id="13706.A0A1X2HRK8"/>
<dbReference type="Pfam" id="PF00025">
    <property type="entry name" value="Arf"/>
    <property type="match status" value="1"/>
</dbReference>
<protein>
    <submittedName>
        <fullName evidence="7">ADP-ribosylation factor family-domain-containing protein</fullName>
    </submittedName>
</protein>
<dbReference type="NCBIfam" id="TIGR00231">
    <property type="entry name" value="small_GTP"/>
    <property type="match status" value="1"/>
</dbReference>
<evidence type="ECO:0000313" key="7">
    <source>
        <dbReference type="EMBL" id="ORZ02199.1"/>
    </source>
</evidence>
<dbReference type="Proteomes" id="UP000242180">
    <property type="component" value="Unassembled WGS sequence"/>
</dbReference>
<dbReference type="Gene3D" id="3.40.50.300">
    <property type="entry name" value="P-loop containing nucleotide triphosphate hydrolases"/>
    <property type="match status" value="1"/>
</dbReference>
<evidence type="ECO:0000256" key="4">
    <source>
        <dbReference type="PIRSR" id="PIRSR606689-1"/>
    </source>
</evidence>
<dbReference type="GO" id="GO:0030010">
    <property type="term" value="P:establishment of cell polarity"/>
    <property type="evidence" value="ECO:0007669"/>
    <property type="project" value="UniProtKB-ARBA"/>
</dbReference>
<evidence type="ECO:0000256" key="1">
    <source>
        <dbReference type="ARBA" id="ARBA00010290"/>
    </source>
</evidence>
<keyword evidence="5" id="KW-0479">Metal-binding</keyword>
<accession>A0A1X2HRK8</accession>
<organism evidence="7 8">
    <name type="scientific">Syncephalastrum racemosum</name>
    <name type="common">Filamentous fungus</name>
    <dbReference type="NCBI Taxonomy" id="13706"/>
    <lineage>
        <taxon>Eukaryota</taxon>
        <taxon>Fungi</taxon>
        <taxon>Fungi incertae sedis</taxon>
        <taxon>Mucoromycota</taxon>
        <taxon>Mucoromycotina</taxon>
        <taxon>Mucoromycetes</taxon>
        <taxon>Mucorales</taxon>
        <taxon>Syncephalastraceae</taxon>
        <taxon>Syncephalastrum</taxon>
    </lineage>
</organism>
<dbReference type="SUPFAM" id="SSF52540">
    <property type="entry name" value="P-loop containing nucleoside triphosphate hydrolases"/>
    <property type="match status" value="1"/>
</dbReference>
<feature type="binding site" evidence="5">
    <location>
        <position position="48"/>
    </location>
    <ligand>
        <name>Mg(2+)</name>
        <dbReference type="ChEBI" id="CHEBI:18420"/>
    </ligand>
</feature>
<dbReference type="AlphaFoldDB" id="A0A1X2HRK8"/>
<dbReference type="OrthoDB" id="2011769at2759"/>
<dbReference type="InterPro" id="IPR005225">
    <property type="entry name" value="Small_GTP-bd"/>
</dbReference>
<dbReference type="FunFam" id="3.40.50.300:FF:000412">
    <property type="entry name" value="ADP-ribosylation factor 1"/>
    <property type="match status" value="1"/>
</dbReference>
<proteinExistence type="inferred from homology"/>
<dbReference type="EMBL" id="MCGN01000001">
    <property type="protein sequence ID" value="ORZ02199.1"/>
    <property type="molecule type" value="Genomic_DNA"/>
</dbReference>
<name>A0A1X2HRK8_SYNRA</name>
<feature type="binding site" evidence="4">
    <location>
        <begin position="126"/>
        <end position="129"/>
    </location>
    <ligand>
        <name>GTP</name>
        <dbReference type="ChEBI" id="CHEBI:37565"/>
    </ligand>
</feature>
<dbReference type="SMART" id="SM00177">
    <property type="entry name" value="ARF"/>
    <property type="match status" value="1"/>
</dbReference>
<dbReference type="GO" id="GO:0005525">
    <property type="term" value="F:GTP binding"/>
    <property type="evidence" value="ECO:0007669"/>
    <property type="project" value="UniProtKB-KW"/>
</dbReference>
<comment type="caution">
    <text evidence="7">The sequence shown here is derived from an EMBL/GenBank/DDBJ whole genome shotgun (WGS) entry which is preliminary data.</text>
</comment>
<evidence type="ECO:0000256" key="2">
    <source>
        <dbReference type="ARBA" id="ARBA00022741"/>
    </source>
</evidence>
<feature type="binding site" evidence="5">
    <location>
        <position position="31"/>
    </location>
    <ligand>
        <name>Mg(2+)</name>
        <dbReference type="ChEBI" id="CHEBI:18420"/>
    </ligand>
</feature>
<dbReference type="InterPro" id="IPR006689">
    <property type="entry name" value="Small_GTPase_ARF/SAR"/>
</dbReference>
<dbReference type="OMA" id="FTCWDLG"/>
<sequence length="181" mass="20290">MGIVFSSLWQRLFSKAEVKIIIVGLDNAGKTTILYKLLMNQIVITTPTIGSNVEEYVYKNIRFVMWDIAGQETLRPSWKTYYVDTQTVIMVIDSTDAARLHIAKHELHQMMESEQLKNASLLVFANKQDAKGALNAAKISDALSLSSLKDRQWHIQACSALSGEGLHEGLDWIVHQISGSK</sequence>
<dbReference type="GO" id="GO:0003924">
    <property type="term" value="F:GTPase activity"/>
    <property type="evidence" value="ECO:0007669"/>
    <property type="project" value="InterPro"/>
</dbReference>
<keyword evidence="5" id="KW-0460">Magnesium</keyword>
<gene>
    <name evidence="7" type="ORF">BCR43DRAFT_481177</name>
</gene>
<dbReference type="GO" id="GO:0046872">
    <property type="term" value="F:metal ion binding"/>
    <property type="evidence" value="ECO:0007669"/>
    <property type="project" value="UniProtKB-KW"/>
</dbReference>
<dbReference type="PANTHER" id="PTHR11711">
    <property type="entry name" value="ADP RIBOSYLATION FACTOR-RELATED"/>
    <property type="match status" value="1"/>
</dbReference>
<keyword evidence="8" id="KW-1185">Reference proteome</keyword>
<evidence type="ECO:0000256" key="5">
    <source>
        <dbReference type="PIRSR" id="PIRSR606689-2"/>
    </source>
</evidence>
<feature type="binding site" evidence="4">
    <location>
        <position position="70"/>
    </location>
    <ligand>
        <name>GTP</name>
        <dbReference type="ChEBI" id="CHEBI:37565"/>
    </ligand>
</feature>
<evidence type="ECO:0000256" key="3">
    <source>
        <dbReference type="ARBA" id="ARBA00023134"/>
    </source>
</evidence>
<reference evidence="7 8" key="1">
    <citation type="submission" date="2016-07" db="EMBL/GenBank/DDBJ databases">
        <title>Pervasive Adenine N6-methylation of Active Genes in Fungi.</title>
        <authorList>
            <consortium name="DOE Joint Genome Institute"/>
            <person name="Mondo S.J."/>
            <person name="Dannebaum R.O."/>
            <person name="Kuo R.C."/>
            <person name="Labutti K."/>
            <person name="Haridas S."/>
            <person name="Kuo A."/>
            <person name="Salamov A."/>
            <person name="Ahrendt S.R."/>
            <person name="Lipzen A."/>
            <person name="Sullivan W."/>
            <person name="Andreopoulos W.B."/>
            <person name="Clum A."/>
            <person name="Lindquist E."/>
            <person name="Daum C."/>
            <person name="Ramamoorthy G.K."/>
            <person name="Gryganskyi A."/>
            <person name="Culley D."/>
            <person name="Magnuson J.K."/>
            <person name="James T.Y."/>
            <person name="O'Malley M.A."/>
            <person name="Stajich J.E."/>
            <person name="Spatafora J.W."/>
            <person name="Visel A."/>
            <person name="Grigoriev I.V."/>
        </authorList>
    </citation>
    <scope>NUCLEOTIDE SEQUENCE [LARGE SCALE GENOMIC DNA]</scope>
    <source>
        <strain evidence="7 8">NRRL 2496</strain>
    </source>
</reference>
<comment type="similarity">
    <text evidence="1 6">Belongs to the small GTPase superfamily. Arf family.</text>
</comment>
<feature type="binding site" evidence="4">
    <location>
        <begin position="24"/>
        <end position="31"/>
    </location>
    <ligand>
        <name>GTP</name>
        <dbReference type="ChEBI" id="CHEBI:37565"/>
    </ligand>
</feature>
<dbReference type="InParanoid" id="A0A1X2HRK8"/>
<evidence type="ECO:0000256" key="6">
    <source>
        <dbReference type="RuleBase" id="RU003925"/>
    </source>
</evidence>
<keyword evidence="2 4" id="KW-0547">Nucleotide-binding</keyword>
<evidence type="ECO:0000313" key="8">
    <source>
        <dbReference type="Proteomes" id="UP000242180"/>
    </source>
</evidence>
<keyword evidence="3 4" id="KW-0342">GTP-binding</keyword>
<dbReference type="InterPro" id="IPR024156">
    <property type="entry name" value="Small_GTPase_ARF"/>
</dbReference>
<dbReference type="InterPro" id="IPR027417">
    <property type="entry name" value="P-loop_NTPase"/>
</dbReference>
<dbReference type="PROSITE" id="PS51417">
    <property type="entry name" value="ARF"/>
    <property type="match status" value="1"/>
</dbReference>
<dbReference type="PRINTS" id="PR00328">
    <property type="entry name" value="SAR1GTPBP"/>
</dbReference>